<proteinExistence type="predicted"/>
<dbReference type="EMBL" id="UINC01150816">
    <property type="protein sequence ID" value="SVD44063.1"/>
    <property type="molecule type" value="Genomic_DNA"/>
</dbReference>
<feature type="non-terminal residue" evidence="1">
    <location>
        <position position="219"/>
    </location>
</feature>
<dbReference type="InterPro" id="IPR027417">
    <property type="entry name" value="P-loop_NTPase"/>
</dbReference>
<dbReference type="AlphaFoldDB" id="A0A382VC58"/>
<organism evidence="1">
    <name type="scientific">marine metagenome</name>
    <dbReference type="NCBI Taxonomy" id="408172"/>
    <lineage>
        <taxon>unclassified sequences</taxon>
        <taxon>metagenomes</taxon>
        <taxon>ecological metagenomes</taxon>
    </lineage>
</organism>
<accession>A0A382VC58</accession>
<evidence type="ECO:0000313" key="1">
    <source>
        <dbReference type="EMBL" id="SVD44063.1"/>
    </source>
</evidence>
<gene>
    <name evidence="1" type="ORF">METZ01_LOCUS396917</name>
</gene>
<evidence type="ECO:0008006" key="2">
    <source>
        <dbReference type="Google" id="ProtNLM"/>
    </source>
</evidence>
<sequence length="219" mass="25183">MKTYFTITAGRTGTAWLSSFLSLNLGVEAIHEPLGVNDFGTKMPDIRTLRNFNTFGNNEVVRGFWKNKFNSLKGEIYAETNHTLAKCGLIENLVDSKLSNESTIIILKRNIVKQCVSHLARGDFRNITLAWQWYLHPSYPKIIINPKPFMELKGVGDDFGTALWYCYEMAARQEYYRQKYGDKLKFIDVSLEEITKLDGAQRFLRTLQVSNECILPQPK</sequence>
<name>A0A382VC58_9ZZZZ</name>
<reference evidence="1" key="1">
    <citation type="submission" date="2018-05" db="EMBL/GenBank/DDBJ databases">
        <authorList>
            <person name="Lanie J.A."/>
            <person name="Ng W.-L."/>
            <person name="Kazmierczak K.M."/>
            <person name="Andrzejewski T.M."/>
            <person name="Davidsen T.M."/>
            <person name="Wayne K.J."/>
            <person name="Tettelin H."/>
            <person name="Glass J.I."/>
            <person name="Rusch D."/>
            <person name="Podicherti R."/>
            <person name="Tsui H.-C.T."/>
            <person name="Winkler M.E."/>
        </authorList>
    </citation>
    <scope>NUCLEOTIDE SEQUENCE</scope>
</reference>
<dbReference type="SUPFAM" id="SSF52540">
    <property type="entry name" value="P-loop containing nucleoside triphosphate hydrolases"/>
    <property type="match status" value="1"/>
</dbReference>
<protein>
    <recommendedName>
        <fullName evidence="2">Sulfotransferase domain-containing protein</fullName>
    </recommendedName>
</protein>